<dbReference type="KEGG" id="lrs:PX52LOC_00302"/>
<proteinExistence type="predicted"/>
<gene>
    <name evidence="1" type="ORF">PX52LOC_00302</name>
</gene>
<evidence type="ECO:0000313" key="1">
    <source>
        <dbReference type="EMBL" id="QEL13445.1"/>
    </source>
</evidence>
<evidence type="ECO:0000313" key="2">
    <source>
        <dbReference type="Proteomes" id="UP000324974"/>
    </source>
</evidence>
<sequence length="346" mass="38864">MARRGRMARSGRTVAVALGVFLLGQVALNAALETVRPEWRDPEFGWRLKAVRKLAGRPLVLALGSSRTQMGLSPHDLGLGDGVIVYNFGEAGSGPLHLLLNLRRVLDAGVKPDAVLVEVMPAVLSHPGAAEDFFHDHVTRLGYADLGRLEPYCDDATTLRNRWLAHRVSPWHAQRFLLLSHWQPGLLPWQARVDFQWRMMDDRGWVPYPFETIPEDHRQRQTADVARQYEQTLREFTLAPLPDRALRDLLALCQERGIAVAMYRMPEGSMFRQWTSPSATATIEGYLAQLSTTTGVPIFDATTWLPDEAFADGHHPLKSGAKRFSARFGRECLNPWLTSCKLTPDP</sequence>
<name>A0A5C1A560_9BACT</name>
<dbReference type="AlphaFoldDB" id="A0A5C1A560"/>
<keyword evidence="2" id="KW-1185">Reference proteome</keyword>
<organism evidence="1 2">
    <name type="scientific">Limnoglobus roseus</name>
    <dbReference type="NCBI Taxonomy" id="2598579"/>
    <lineage>
        <taxon>Bacteria</taxon>
        <taxon>Pseudomonadati</taxon>
        <taxon>Planctomycetota</taxon>
        <taxon>Planctomycetia</taxon>
        <taxon>Gemmatales</taxon>
        <taxon>Gemmataceae</taxon>
        <taxon>Limnoglobus</taxon>
    </lineage>
</organism>
<dbReference type="SUPFAM" id="SSF52266">
    <property type="entry name" value="SGNH hydrolase"/>
    <property type="match status" value="1"/>
</dbReference>
<evidence type="ECO:0008006" key="3">
    <source>
        <dbReference type="Google" id="ProtNLM"/>
    </source>
</evidence>
<dbReference type="EMBL" id="CP042425">
    <property type="protein sequence ID" value="QEL13445.1"/>
    <property type="molecule type" value="Genomic_DNA"/>
</dbReference>
<protein>
    <recommendedName>
        <fullName evidence="3">SGNH/GDSL hydrolase family protein</fullName>
    </recommendedName>
</protein>
<dbReference type="Proteomes" id="UP000324974">
    <property type="component" value="Chromosome"/>
</dbReference>
<accession>A0A5C1A560</accession>
<reference evidence="2" key="1">
    <citation type="submission" date="2019-08" db="EMBL/GenBank/DDBJ databases">
        <title>Limnoglobus roseus gen. nov., sp. nov., a novel freshwater planctomycete with a giant genome from the family Gemmataceae.</title>
        <authorList>
            <person name="Kulichevskaya I.S."/>
            <person name="Naumoff D.G."/>
            <person name="Miroshnikov K."/>
            <person name="Ivanova A."/>
            <person name="Philippov D.A."/>
            <person name="Hakobyan A."/>
            <person name="Rijpstra I.C."/>
            <person name="Sinninghe Damste J.S."/>
            <person name="Liesack W."/>
            <person name="Dedysh S.N."/>
        </authorList>
    </citation>
    <scope>NUCLEOTIDE SEQUENCE [LARGE SCALE GENOMIC DNA]</scope>
    <source>
        <strain evidence="2">PX52</strain>
    </source>
</reference>